<dbReference type="AlphaFoldDB" id="A0AAE0YSJ8"/>
<keyword evidence="2" id="KW-1185">Reference proteome</keyword>
<reference evidence="1" key="1">
    <citation type="journal article" date="2023" name="G3 (Bethesda)">
        <title>A reference genome for the long-term kleptoplast-retaining sea slug Elysia crispata morphotype clarki.</title>
        <authorList>
            <person name="Eastman K.E."/>
            <person name="Pendleton A.L."/>
            <person name="Shaikh M.A."/>
            <person name="Suttiyut T."/>
            <person name="Ogas R."/>
            <person name="Tomko P."/>
            <person name="Gavelis G."/>
            <person name="Widhalm J.R."/>
            <person name="Wisecaver J.H."/>
        </authorList>
    </citation>
    <scope>NUCLEOTIDE SEQUENCE</scope>
    <source>
        <strain evidence="1">ECLA1</strain>
    </source>
</reference>
<comment type="caution">
    <text evidence="1">The sequence shown here is derived from an EMBL/GenBank/DDBJ whole genome shotgun (WGS) entry which is preliminary data.</text>
</comment>
<evidence type="ECO:0000313" key="1">
    <source>
        <dbReference type="EMBL" id="KAK3755948.1"/>
    </source>
</evidence>
<protein>
    <submittedName>
        <fullName evidence="1">Uncharacterized protein</fullName>
    </submittedName>
</protein>
<proteinExistence type="predicted"/>
<dbReference type="Proteomes" id="UP001283361">
    <property type="component" value="Unassembled WGS sequence"/>
</dbReference>
<organism evidence="1 2">
    <name type="scientific">Elysia crispata</name>
    <name type="common">lettuce slug</name>
    <dbReference type="NCBI Taxonomy" id="231223"/>
    <lineage>
        <taxon>Eukaryota</taxon>
        <taxon>Metazoa</taxon>
        <taxon>Spiralia</taxon>
        <taxon>Lophotrochozoa</taxon>
        <taxon>Mollusca</taxon>
        <taxon>Gastropoda</taxon>
        <taxon>Heterobranchia</taxon>
        <taxon>Euthyneura</taxon>
        <taxon>Panpulmonata</taxon>
        <taxon>Sacoglossa</taxon>
        <taxon>Placobranchoidea</taxon>
        <taxon>Plakobranchidae</taxon>
        <taxon>Elysia</taxon>
    </lineage>
</organism>
<sequence length="106" mass="12300">MRCGHPWTVAEQPRMNVISSVLRMGHARFLSADLPTVISKNMYEMWTSVDRRRAAQDERHILRPKDGSCTTLSADLPTVISKNMYEMWTSVDRRRAAQDERHILQS</sequence>
<dbReference type="EMBL" id="JAWDGP010005579">
    <property type="protein sequence ID" value="KAK3755948.1"/>
    <property type="molecule type" value="Genomic_DNA"/>
</dbReference>
<gene>
    <name evidence="1" type="ORF">RRG08_062931</name>
</gene>
<name>A0AAE0YSJ8_9GAST</name>
<evidence type="ECO:0000313" key="2">
    <source>
        <dbReference type="Proteomes" id="UP001283361"/>
    </source>
</evidence>
<accession>A0AAE0YSJ8</accession>